<keyword evidence="10" id="KW-0675">Receptor</keyword>
<organism evidence="14">
    <name type="scientific">Ips typographus</name>
    <name type="common">European spruce bark beetle</name>
    <dbReference type="NCBI Taxonomy" id="55986"/>
    <lineage>
        <taxon>Eukaryota</taxon>
        <taxon>Metazoa</taxon>
        <taxon>Ecdysozoa</taxon>
        <taxon>Arthropoda</taxon>
        <taxon>Hexapoda</taxon>
        <taxon>Insecta</taxon>
        <taxon>Pterygota</taxon>
        <taxon>Neoptera</taxon>
        <taxon>Endopterygota</taxon>
        <taxon>Coleoptera</taxon>
        <taxon>Polyphaga</taxon>
        <taxon>Cucujiformia</taxon>
        <taxon>Curculionidae</taxon>
        <taxon>Scolytinae</taxon>
        <taxon>Ips</taxon>
    </lineage>
</organism>
<dbReference type="GO" id="GO:0005044">
    <property type="term" value="F:scavenger receptor activity"/>
    <property type="evidence" value="ECO:0007669"/>
    <property type="project" value="TreeGrafter"/>
</dbReference>
<proteinExistence type="evidence at transcript level"/>
<dbReference type="GO" id="GO:0005886">
    <property type="term" value="C:plasma membrane"/>
    <property type="evidence" value="ECO:0007669"/>
    <property type="project" value="UniProtKB-SubCell"/>
</dbReference>
<keyword evidence="4" id="KW-0716">Sensory transduction</keyword>
<keyword evidence="7 13" id="KW-1133">Transmembrane helix</keyword>
<keyword evidence="5 13" id="KW-0812">Transmembrane</keyword>
<evidence type="ECO:0000256" key="3">
    <source>
        <dbReference type="ARBA" id="ARBA00022475"/>
    </source>
</evidence>
<evidence type="ECO:0000256" key="8">
    <source>
        <dbReference type="ARBA" id="ARBA00023136"/>
    </source>
</evidence>
<comment type="similarity">
    <text evidence="2">Belongs to the CD36 family.</text>
</comment>
<evidence type="ECO:0000256" key="4">
    <source>
        <dbReference type="ARBA" id="ARBA00022606"/>
    </source>
</evidence>
<evidence type="ECO:0000256" key="6">
    <source>
        <dbReference type="ARBA" id="ARBA00022725"/>
    </source>
</evidence>
<protein>
    <recommendedName>
        <fullName evidence="12">Sensory neuron membrane protein 2</fullName>
    </recommendedName>
</protein>
<evidence type="ECO:0000256" key="9">
    <source>
        <dbReference type="ARBA" id="ARBA00023157"/>
    </source>
</evidence>
<keyword evidence="6" id="KW-0552">Olfaction</keyword>
<accession>M3TYZ6</accession>
<keyword evidence="9" id="KW-1015">Disulfide bond</keyword>
<evidence type="ECO:0000256" key="11">
    <source>
        <dbReference type="ARBA" id="ARBA00023180"/>
    </source>
</evidence>
<keyword evidence="3" id="KW-1003">Cell membrane</keyword>
<evidence type="ECO:0000256" key="5">
    <source>
        <dbReference type="ARBA" id="ARBA00022692"/>
    </source>
</evidence>
<feature type="transmembrane region" description="Helical" evidence="13">
    <location>
        <begin position="484"/>
        <end position="503"/>
    </location>
</feature>
<dbReference type="AlphaFoldDB" id="M3TYZ6"/>
<evidence type="ECO:0000256" key="10">
    <source>
        <dbReference type="ARBA" id="ARBA00023170"/>
    </source>
</evidence>
<feature type="transmembrane region" description="Helical" evidence="13">
    <location>
        <begin position="12"/>
        <end position="36"/>
    </location>
</feature>
<evidence type="ECO:0000313" key="14">
    <source>
        <dbReference type="EMBL" id="JAA74403.1"/>
    </source>
</evidence>
<evidence type="ECO:0000256" key="12">
    <source>
        <dbReference type="ARBA" id="ARBA00040645"/>
    </source>
</evidence>
<dbReference type="PANTHER" id="PTHR11923:SF109">
    <property type="entry name" value="SENSORY NEURON MEMBRANE PROTEIN 2"/>
    <property type="match status" value="1"/>
</dbReference>
<dbReference type="InterPro" id="IPR002159">
    <property type="entry name" value="CD36_fam"/>
</dbReference>
<keyword evidence="11" id="KW-0325">Glycoprotein</keyword>
<dbReference type="Pfam" id="PF01130">
    <property type="entry name" value="CD36"/>
    <property type="match status" value="1"/>
</dbReference>
<dbReference type="GO" id="GO:0005737">
    <property type="term" value="C:cytoplasm"/>
    <property type="evidence" value="ECO:0007669"/>
    <property type="project" value="TreeGrafter"/>
</dbReference>
<dbReference type="PANTHER" id="PTHR11923">
    <property type="entry name" value="SCAVENGER RECEPTOR CLASS B TYPE-1 SR-B1"/>
    <property type="match status" value="1"/>
</dbReference>
<evidence type="ECO:0000256" key="7">
    <source>
        <dbReference type="ARBA" id="ARBA00022989"/>
    </source>
</evidence>
<sequence length="505" mass="57605">MRFLQRVKFNLKTVFLCGISGVSLLVVALFLGFIIFPKVVNDQLLETKILREDTEQWAIFKKIPFAFTFNVYLFTVENPEEILKGAKPVVKEKGPYVYKLYKWKEDIIWNYTTDEISYYEYEKYVFDQEASGSLTEHDKVTLLNLPYLTFLYTAEANEATSGFLPLIDEALEFIFSGHNSPFLVNVTVRDYLFEGVEICKNGCEDDGFVAKMACGKIKDNLKVAKQMRLHHKDILFATFHYRNNTHQKYLTVNSGRQNHLEIGAITQLDNSSTMNVWNQFGCNQVSGLTGIFPINLGFKTTFQSFSAEICRPVKLHFSTIKPFGSIKGYKYVALNTTFNTSMVENQCYCTGKIPNLDGNLGCLYDGVLDLSTCLGAPIVVSFPHFLYADWRYVNNVKGLSPNETNHQIFVNLEPISGTPLEAATRIQFNLFLRPVRNITSLDSVADALVPLFWIEELTYLPQKYQDVITGKLYRSIFILNAIKYVLLAIALVIITVCILIFLYTD</sequence>
<gene>
    <name evidence="14" type="primary">ItypSNMP2</name>
</gene>
<evidence type="ECO:0000256" key="1">
    <source>
        <dbReference type="ARBA" id="ARBA00004236"/>
    </source>
</evidence>
<dbReference type="PRINTS" id="PR01609">
    <property type="entry name" value="CD36FAMILY"/>
</dbReference>
<dbReference type="GO" id="GO:0007608">
    <property type="term" value="P:sensory perception of smell"/>
    <property type="evidence" value="ECO:0007669"/>
    <property type="project" value="UniProtKB-KW"/>
</dbReference>
<reference evidence="14" key="1">
    <citation type="journal article" date="2013" name="BMC Genomics">
        <title>Antennal transcriptome analysis of the chemosensory gene families in the tree killing bark beetles, Ips typographus and Dendroctonus ponderosae (Coleoptera: Curculionidae: Scolytinae).</title>
        <authorList>
            <person name="Andersson M.N."/>
            <person name="Grosse-Wilde E."/>
            <person name="Keeling C.I."/>
            <person name="Bengtsson J.M."/>
            <person name="Yuen M.M."/>
            <person name="Li M."/>
            <person name="Hillbur Y."/>
            <person name="Bohlmann J."/>
            <person name="Hansson B.S."/>
            <person name="Schlyter F."/>
        </authorList>
    </citation>
    <scope>NUCLEOTIDE SEQUENCE</scope>
</reference>
<comment type="subcellular location">
    <subcellularLocation>
        <location evidence="1">Cell membrane</location>
    </subcellularLocation>
</comment>
<evidence type="ECO:0000256" key="2">
    <source>
        <dbReference type="ARBA" id="ARBA00010532"/>
    </source>
</evidence>
<name>M3TYZ6_IPSTY</name>
<keyword evidence="8 13" id="KW-0472">Membrane</keyword>
<evidence type="ECO:0000256" key="13">
    <source>
        <dbReference type="SAM" id="Phobius"/>
    </source>
</evidence>
<dbReference type="EMBL" id="GACR01000058">
    <property type="protein sequence ID" value="JAA74403.1"/>
    <property type="molecule type" value="mRNA"/>
</dbReference>